<dbReference type="SMART" id="SM00786">
    <property type="entry name" value="SHR3_chaperone"/>
    <property type="match status" value="1"/>
</dbReference>
<evidence type="ECO:0000313" key="4">
    <source>
        <dbReference type="Proteomes" id="UP000245942"/>
    </source>
</evidence>
<reference evidence="3 4" key="1">
    <citation type="journal article" date="2018" name="Mol. Biol. Evol.">
        <title>Broad Genomic Sampling Reveals a Smut Pathogenic Ancestry of the Fungal Clade Ustilaginomycotina.</title>
        <authorList>
            <person name="Kijpornyongpan T."/>
            <person name="Mondo S.J."/>
            <person name="Barry K."/>
            <person name="Sandor L."/>
            <person name="Lee J."/>
            <person name="Lipzen A."/>
            <person name="Pangilinan J."/>
            <person name="LaButti K."/>
            <person name="Hainaut M."/>
            <person name="Henrissat B."/>
            <person name="Grigoriev I.V."/>
            <person name="Spatafora J.W."/>
            <person name="Aime M.C."/>
        </authorList>
    </citation>
    <scope>NUCLEOTIDE SEQUENCE [LARGE SCALE GENOMIC DNA]</scope>
    <source>
        <strain evidence="3 4">MCA 4718</strain>
    </source>
</reference>
<feature type="transmembrane region" description="Helical" evidence="2">
    <location>
        <begin position="78"/>
        <end position="97"/>
    </location>
</feature>
<keyword evidence="2" id="KW-1133">Transmembrane helix</keyword>
<dbReference type="RefSeq" id="XP_025347517.1">
    <property type="nucleotide sequence ID" value="XM_025494986.1"/>
</dbReference>
<keyword evidence="4" id="KW-1185">Reference proteome</keyword>
<organism evidence="3 4">
    <name type="scientific">Pseudomicrostroma glucosiphilum</name>
    <dbReference type="NCBI Taxonomy" id="1684307"/>
    <lineage>
        <taxon>Eukaryota</taxon>
        <taxon>Fungi</taxon>
        <taxon>Dikarya</taxon>
        <taxon>Basidiomycota</taxon>
        <taxon>Ustilaginomycotina</taxon>
        <taxon>Exobasidiomycetes</taxon>
        <taxon>Microstromatales</taxon>
        <taxon>Microstromatales incertae sedis</taxon>
        <taxon>Pseudomicrostroma</taxon>
    </lineage>
</organism>
<dbReference type="OrthoDB" id="5229808at2759"/>
<dbReference type="GO" id="GO:0051082">
    <property type="term" value="F:unfolded protein binding"/>
    <property type="evidence" value="ECO:0007669"/>
    <property type="project" value="TreeGrafter"/>
</dbReference>
<protein>
    <recommendedName>
        <fullName evidence="5">Shr3 amino acid permease chaperone</fullName>
    </recommendedName>
</protein>
<dbReference type="GeneID" id="37016720"/>
<feature type="transmembrane region" description="Helical" evidence="2">
    <location>
        <begin position="162"/>
        <end position="180"/>
    </location>
</feature>
<accession>A0A316U526</accession>
<keyword evidence="2" id="KW-0812">Transmembrane</keyword>
<name>A0A316U526_9BASI</name>
<dbReference type="EMBL" id="KZ819328">
    <property type="protein sequence ID" value="PWN20357.1"/>
    <property type="molecule type" value="Genomic_DNA"/>
</dbReference>
<evidence type="ECO:0008006" key="5">
    <source>
        <dbReference type="Google" id="ProtNLM"/>
    </source>
</evidence>
<feature type="region of interest" description="Disordered" evidence="1">
    <location>
        <begin position="203"/>
        <end position="228"/>
    </location>
</feature>
<sequence>MTGLGTGLVISLSAFLLGVLSMHWTADHLLLWQSPITHQSLVSAHAYYSHTYGVNSGSFLPSSVGGGDGSAEVKEQGLVLHSAWALGCLLVLSKIFFGRRQSNWLFDGASLFLYGSCGLLYYSKILSNLSHLPPLSPAPQANPQDPRDSTLLPLRELATSNAVLAAALIGVVVLQSGQYYSERLEERERIEEEEARLARRRRRLAAQGDKVKGAGEGLGSAVASGVSV</sequence>
<dbReference type="Proteomes" id="UP000245942">
    <property type="component" value="Unassembled WGS sequence"/>
</dbReference>
<dbReference type="AlphaFoldDB" id="A0A316U526"/>
<gene>
    <name evidence="3" type="ORF">BCV69DRAFT_312948</name>
</gene>
<dbReference type="GO" id="GO:0006888">
    <property type="term" value="P:endoplasmic reticulum to Golgi vesicle-mediated transport"/>
    <property type="evidence" value="ECO:0007669"/>
    <property type="project" value="TreeGrafter"/>
</dbReference>
<dbReference type="PANTHER" id="PTHR28228:SF1">
    <property type="entry name" value="SECRETORY COMPONENT PROTEIN SHR3"/>
    <property type="match status" value="1"/>
</dbReference>
<dbReference type="GO" id="GO:0005789">
    <property type="term" value="C:endoplasmic reticulum membrane"/>
    <property type="evidence" value="ECO:0007669"/>
    <property type="project" value="TreeGrafter"/>
</dbReference>
<feature type="transmembrane region" description="Helical" evidence="2">
    <location>
        <begin position="104"/>
        <end position="123"/>
    </location>
</feature>
<dbReference type="InterPro" id="IPR013248">
    <property type="entry name" value="Psh3/Shr3"/>
</dbReference>
<keyword evidence="2" id="KW-0472">Membrane</keyword>
<dbReference type="Pfam" id="PF08229">
    <property type="entry name" value="SHR3_chaperone"/>
    <property type="match status" value="2"/>
</dbReference>
<proteinExistence type="predicted"/>
<evidence type="ECO:0000256" key="2">
    <source>
        <dbReference type="SAM" id="Phobius"/>
    </source>
</evidence>
<dbReference type="PANTHER" id="PTHR28228">
    <property type="entry name" value="SECRETORY COMPONENT PROTEIN SHR3"/>
    <property type="match status" value="1"/>
</dbReference>
<evidence type="ECO:0000256" key="1">
    <source>
        <dbReference type="SAM" id="MobiDB-lite"/>
    </source>
</evidence>
<evidence type="ECO:0000313" key="3">
    <source>
        <dbReference type="EMBL" id="PWN20357.1"/>
    </source>
</evidence>